<dbReference type="RefSeq" id="WP_305732426.1">
    <property type="nucleotide sequence ID" value="NZ_OW150024.1"/>
</dbReference>
<protein>
    <recommendedName>
        <fullName evidence="3">Molecular chaperone DnaJ</fullName>
    </recommendedName>
</protein>
<dbReference type="Gene3D" id="1.10.287.110">
    <property type="entry name" value="DnaJ domain"/>
    <property type="match status" value="1"/>
</dbReference>
<evidence type="ECO:0000313" key="1">
    <source>
        <dbReference type="EMBL" id="CAH2031612.1"/>
    </source>
</evidence>
<sequence length="105" mass="12470">MTYDELLQALHLFGFHESDLLTIRRIKDRQRVLLKQSHPDLQGADSTERTRQINEAARLIMAYVNEYRFSFGREEFYRQCPEEHLRRQFAADPIWSGGSLEAKQQ</sequence>
<accession>A0ABM9D8R2</accession>
<dbReference type="EMBL" id="OW150024">
    <property type="protein sequence ID" value="CAH2031612.1"/>
    <property type="molecule type" value="Genomic_DNA"/>
</dbReference>
<keyword evidence="2" id="KW-1185">Reference proteome</keyword>
<reference evidence="1 2" key="1">
    <citation type="submission" date="2022-03" db="EMBL/GenBank/DDBJ databases">
        <authorList>
            <person name="Koch H."/>
        </authorList>
    </citation>
    <scope>NUCLEOTIDE SEQUENCE [LARGE SCALE GENOMIC DNA]</scope>
    <source>
        <strain evidence="1 2">G1</strain>
    </source>
</reference>
<name>A0ABM9D8R2_9BACT</name>
<organism evidence="1 2">
    <name type="scientific">Trichlorobacter ammonificans</name>
    <dbReference type="NCBI Taxonomy" id="2916410"/>
    <lineage>
        <taxon>Bacteria</taxon>
        <taxon>Pseudomonadati</taxon>
        <taxon>Thermodesulfobacteriota</taxon>
        <taxon>Desulfuromonadia</taxon>
        <taxon>Geobacterales</taxon>
        <taxon>Geobacteraceae</taxon>
        <taxon>Trichlorobacter</taxon>
    </lineage>
</organism>
<dbReference type="SUPFAM" id="SSF46565">
    <property type="entry name" value="Chaperone J-domain"/>
    <property type="match status" value="1"/>
</dbReference>
<evidence type="ECO:0008006" key="3">
    <source>
        <dbReference type="Google" id="ProtNLM"/>
    </source>
</evidence>
<dbReference type="Proteomes" id="UP001295463">
    <property type="component" value="Chromosome"/>
</dbReference>
<gene>
    <name evidence="1" type="ORF">GEAMG1_1780</name>
</gene>
<dbReference type="InterPro" id="IPR036869">
    <property type="entry name" value="J_dom_sf"/>
</dbReference>
<evidence type="ECO:0000313" key="2">
    <source>
        <dbReference type="Proteomes" id="UP001295463"/>
    </source>
</evidence>
<proteinExistence type="predicted"/>